<gene>
    <name evidence="2" type="ORF">NMOB1V02_LOCUS13176</name>
</gene>
<sequence>MCFAQVIRPNLFPAFLLLGNFLFQPAMETVISYDRSAVGACSFSVILIHHKIKNKLSFVPYQVFSSDQLSPEK</sequence>
<evidence type="ECO:0000256" key="1">
    <source>
        <dbReference type="SAM" id="SignalP"/>
    </source>
</evidence>
<feature type="signal peptide" evidence="1">
    <location>
        <begin position="1"/>
        <end position="28"/>
    </location>
</feature>
<feature type="chain" id="PRO_5036210832" description="Secreted protein" evidence="1">
    <location>
        <begin position="29"/>
        <end position="73"/>
    </location>
</feature>
<accession>A0A7R9GM52</accession>
<reference evidence="2" key="1">
    <citation type="submission" date="2020-11" db="EMBL/GenBank/DDBJ databases">
        <authorList>
            <person name="Tran Van P."/>
        </authorList>
    </citation>
    <scope>NUCLEOTIDE SEQUENCE</scope>
</reference>
<dbReference type="Proteomes" id="UP000678499">
    <property type="component" value="Unassembled WGS sequence"/>
</dbReference>
<keyword evidence="1" id="KW-0732">Signal</keyword>
<protein>
    <recommendedName>
        <fullName evidence="4">Secreted protein</fullName>
    </recommendedName>
</protein>
<proteinExistence type="predicted"/>
<dbReference type="AlphaFoldDB" id="A0A7R9GM52"/>
<organism evidence="2">
    <name type="scientific">Notodromas monacha</name>
    <dbReference type="NCBI Taxonomy" id="399045"/>
    <lineage>
        <taxon>Eukaryota</taxon>
        <taxon>Metazoa</taxon>
        <taxon>Ecdysozoa</taxon>
        <taxon>Arthropoda</taxon>
        <taxon>Crustacea</taxon>
        <taxon>Oligostraca</taxon>
        <taxon>Ostracoda</taxon>
        <taxon>Podocopa</taxon>
        <taxon>Podocopida</taxon>
        <taxon>Cypridocopina</taxon>
        <taxon>Cypridoidea</taxon>
        <taxon>Cyprididae</taxon>
        <taxon>Notodromas</taxon>
    </lineage>
</organism>
<dbReference type="EMBL" id="OA899082">
    <property type="protein sequence ID" value="CAD7285574.1"/>
    <property type="molecule type" value="Genomic_DNA"/>
</dbReference>
<name>A0A7R9GM52_9CRUS</name>
<keyword evidence="3" id="KW-1185">Reference proteome</keyword>
<evidence type="ECO:0000313" key="3">
    <source>
        <dbReference type="Proteomes" id="UP000678499"/>
    </source>
</evidence>
<evidence type="ECO:0008006" key="4">
    <source>
        <dbReference type="Google" id="ProtNLM"/>
    </source>
</evidence>
<dbReference type="EMBL" id="CAJPEX010017045">
    <property type="protein sequence ID" value="CAG0925726.1"/>
    <property type="molecule type" value="Genomic_DNA"/>
</dbReference>
<evidence type="ECO:0000313" key="2">
    <source>
        <dbReference type="EMBL" id="CAD7285574.1"/>
    </source>
</evidence>